<comment type="caution">
    <text evidence="4">The sequence shown here is derived from an EMBL/GenBank/DDBJ whole genome shotgun (WGS) entry which is preliminary data.</text>
</comment>
<name>A0A8S1N5W5_PARPR</name>
<keyword evidence="3" id="KW-0862">Zinc</keyword>
<reference evidence="4" key="1">
    <citation type="submission" date="2021-01" db="EMBL/GenBank/DDBJ databases">
        <authorList>
            <consortium name="Genoscope - CEA"/>
            <person name="William W."/>
        </authorList>
    </citation>
    <scope>NUCLEOTIDE SEQUENCE</scope>
</reference>
<evidence type="ECO:0000256" key="3">
    <source>
        <dbReference type="ARBA" id="ARBA00022833"/>
    </source>
</evidence>
<dbReference type="AlphaFoldDB" id="A0A8S1N5W5"/>
<dbReference type="Proteomes" id="UP000688137">
    <property type="component" value="Unassembled WGS sequence"/>
</dbReference>
<sequence length="156" mass="17801">MVYYKLLFSCETKNVDAISTGGANYEWHISLVCSSCQTEINEIYFRGDDQVDVVNSRGQCNFQMKCKTCAKMINISLEKFPDTVNVQEISKDIQIALFDCRGAEPKTWNFQGLTVITPNGTVFNDADLTDTWVEYDEKAAEEVLVDKFKAYFQKTK</sequence>
<protein>
    <submittedName>
        <fullName evidence="4">Uncharacterized protein</fullName>
    </submittedName>
</protein>
<comment type="similarity">
    <text evidence="1">Belongs to the UPF0587 family.</text>
</comment>
<dbReference type="PANTHER" id="PTHR12857">
    <property type="entry name" value="CXXC MOTIF CONTAINING ZINC BINDING PROTEIN"/>
    <property type="match status" value="1"/>
</dbReference>
<dbReference type="PANTHER" id="PTHR12857:SF0">
    <property type="entry name" value="CXXC MOTIF CONTAINING ZINC BINDING PROTEIN"/>
    <property type="match status" value="1"/>
</dbReference>
<evidence type="ECO:0000313" key="5">
    <source>
        <dbReference type="Proteomes" id="UP000688137"/>
    </source>
</evidence>
<dbReference type="Pfam" id="PF05907">
    <property type="entry name" value="CXXC_Zn-b_euk"/>
    <property type="match status" value="1"/>
</dbReference>
<keyword evidence="5" id="KW-1185">Reference proteome</keyword>
<dbReference type="OMA" id="NWCDYNQ"/>
<keyword evidence="2" id="KW-0479">Metal-binding</keyword>
<accession>A0A8S1N5W5</accession>
<evidence type="ECO:0000256" key="2">
    <source>
        <dbReference type="ARBA" id="ARBA00022723"/>
    </source>
</evidence>
<dbReference type="EMBL" id="CAJJDM010000079">
    <property type="protein sequence ID" value="CAD8086519.1"/>
    <property type="molecule type" value="Genomic_DNA"/>
</dbReference>
<evidence type="ECO:0000313" key="4">
    <source>
        <dbReference type="EMBL" id="CAD8086519.1"/>
    </source>
</evidence>
<dbReference type="GO" id="GO:0008270">
    <property type="term" value="F:zinc ion binding"/>
    <property type="evidence" value="ECO:0007669"/>
    <property type="project" value="TreeGrafter"/>
</dbReference>
<proteinExistence type="inferred from homology"/>
<evidence type="ECO:0000256" key="1">
    <source>
        <dbReference type="ARBA" id="ARBA00007818"/>
    </source>
</evidence>
<organism evidence="4 5">
    <name type="scientific">Paramecium primaurelia</name>
    <dbReference type="NCBI Taxonomy" id="5886"/>
    <lineage>
        <taxon>Eukaryota</taxon>
        <taxon>Sar</taxon>
        <taxon>Alveolata</taxon>
        <taxon>Ciliophora</taxon>
        <taxon>Intramacronucleata</taxon>
        <taxon>Oligohymenophorea</taxon>
        <taxon>Peniculida</taxon>
        <taxon>Parameciidae</taxon>
        <taxon>Paramecium</taxon>
    </lineage>
</organism>
<dbReference type="InterPro" id="IPR008584">
    <property type="entry name" value="CXXC_Zn-binding_euk"/>
</dbReference>
<gene>
    <name evidence="4" type="ORF">PPRIM_AZ9-3.1.T0760251</name>
</gene>